<evidence type="ECO:0000313" key="5">
    <source>
        <dbReference type="Proteomes" id="UP000502196"/>
    </source>
</evidence>
<dbReference type="EMBL" id="LR792683">
    <property type="protein sequence ID" value="CAB3391907.1"/>
    <property type="molecule type" value="Genomic_DNA"/>
</dbReference>
<protein>
    <submittedName>
        <fullName evidence="2">DUF4321 domain-containing protein</fullName>
    </submittedName>
</protein>
<evidence type="ECO:0000313" key="3">
    <source>
        <dbReference type="EMBL" id="CAB3391907.1"/>
    </source>
</evidence>
<dbReference type="Pfam" id="PF14209">
    <property type="entry name" value="DUF4321"/>
    <property type="match status" value="1"/>
</dbReference>
<feature type="transmembrane region" description="Helical" evidence="1">
    <location>
        <begin position="7"/>
        <end position="25"/>
    </location>
</feature>
<keyword evidence="1" id="KW-0812">Transmembrane</keyword>
<keyword evidence="4" id="KW-1185">Reference proteome</keyword>
<keyword evidence="1" id="KW-1133">Transmembrane helix</keyword>
<proteinExistence type="predicted"/>
<dbReference type="KEGG" id="kyr:CVV65_04790"/>
<evidence type="ECO:0000313" key="2">
    <source>
        <dbReference type="EMBL" id="ATY84348.1"/>
    </source>
</evidence>
<reference evidence="4" key="1">
    <citation type="submission" date="2017-11" db="EMBL/GenBank/DDBJ databases">
        <title>Complete Genome Sequence of Kyrpidia sp. Strain EA-1, a thermophilic, hydrogen-oxidizing Bacterium, isolated from the Azores.</title>
        <authorList>
            <person name="Reiner J.E."/>
            <person name="Lapp C.J."/>
            <person name="Bunk B."/>
            <person name="Gescher J."/>
        </authorList>
    </citation>
    <scope>NUCLEOTIDE SEQUENCE [LARGE SCALE GENOMIC DNA]</scope>
    <source>
        <strain evidence="4">EA-1</strain>
    </source>
</reference>
<dbReference type="AlphaFoldDB" id="A0A2K8N4S9"/>
<dbReference type="EMBL" id="CP024955">
    <property type="protein sequence ID" value="ATY84348.1"/>
    <property type="molecule type" value="Genomic_DNA"/>
</dbReference>
<gene>
    <name evidence="3" type="ORF">COOX1_1145</name>
    <name evidence="2" type="ORF">CVV65_04790</name>
</gene>
<reference evidence="2" key="2">
    <citation type="journal article" date="2018" name="Genome Announc.">
        <title>Complete Genome Sequence of Kyrpidia sp. Strain EA-1, a Thermophilic Knallgas Bacterium, Isolated from the Azores.</title>
        <authorList>
            <person name="Reiner J.E."/>
            <person name="Lapp C.J."/>
            <person name="Bunk B."/>
            <person name="Sproer C."/>
            <person name="Overmann J."/>
            <person name="Gescher J."/>
        </authorList>
    </citation>
    <scope>NUCLEOTIDE SEQUENCE</scope>
    <source>
        <strain evidence="2">EA-1</strain>
    </source>
</reference>
<reference evidence="3 5" key="3">
    <citation type="submission" date="2020-04" db="EMBL/GenBank/DDBJ databases">
        <authorList>
            <person name="Hogendoorn C."/>
        </authorList>
    </citation>
    <scope>NUCLEOTIDE SEQUENCE [LARGE SCALE GENOMIC DNA]</scope>
    <source>
        <strain evidence="3">COOX1</strain>
    </source>
</reference>
<dbReference type="InterPro" id="IPR025470">
    <property type="entry name" value="DUF4321"/>
</dbReference>
<dbReference type="RefSeq" id="WP_100667172.1">
    <property type="nucleotide sequence ID" value="NZ_CP024955.1"/>
</dbReference>
<dbReference type="Proteomes" id="UP000502196">
    <property type="component" value="Chromosome"/>
</dbReference>
<keyword evidence="1" id="KW-0472">Membrane</keyword>
<sequence>MGKSSNIGRAVLYGVVGLIIGNVGGDLLGQAHVPFVAQSTSIRWQPGADLHVVKYHLDLQITINMVGLVGGVVGLWLARKR</sequence>
<dbReference type="Proteomes" id="UP000231932">
    <property type="component" value="Chromosome"/>
</dbReference>
<evidence type="ECO:0000313" key="4">
    <source>
        <dbReference type="Proteomes" id="UP000231932"/>
    </source>
</evidence>
<accession>A0A2K8N4S9</accession>
<organism evidence="2 4">
    <name type="scientific">Kyrpidia spormannii</name>
    <dbReference type="NCBI Taxonomy" id="2055160"/>
    <lineage>
        <taxon>Bacteria</taxon>
        <taxon>Bacillati</taxon>
        <taxon>Bacillota</taxon>
        <taxon>Bacilli</taxon>
        <taxon>Bacillales</taxon>
        <taxon>Alicyclobacillaceae</taxon>
        <taxon>Kyrpidia</taxon>
    </lineage>
</organism>
<name>A0A2K8N4S9_9BACL</name>
<feature type="transmembrane region" description="Helical" evidence="1">
    <location>
        <begin position="59"/>
        <end position="78"/>
    </location>
</feature>
<dbReference type="OrthoDB" id="2376740at2"/>
<evidence type="ECO:0000256" key="1">
    <source>
        <dbReference type="SAM" id="Phobius"/>
    </source>
</evidence>